<sequence>MGTVMSFHEKYRYKQLDLERKALKDLSLPEVEAIIKDYFEPFLQKVHLYRQTISDMCLDYAIEASLLGASFGRFGYYGEDILNIYARSEKQLKVLTDDLFDFWMFWYSPDDVMIQSLYTACQGFLYYWWKDGLENAIRRYRLKLH</sequence>
<accession>A0A8J2ZXZ3</accession>
<reference evidence="1" key="2">
    <citation type="submission" date="2020-09" db="EMBL/GenBank/DDBJ databases">
        <authorList>
            <person name="Sun Q."/>
            <person name="Zhou Y."/>
        </authorList>
    </citation>
    <scope>NUCLEOTIDE SEQUENCE</scope>
    <source>
        <strain evidence="1">CGMCC 1.12777</strain>
    </source>
</reference>
<organism evidence="1 2">
    <name type="scientific">Pullulanibacillus pueri</name>
    <dbReference type="NCBI Taxonomy" id="1437324"/>
    <lineage>
        <taxon>Bacteria</taxon>
        <taxon>Bacillati</taxon>
        <taxon>Bacillota</taxon>
        <taxon>Bacilli</taxon>
        <taxon>Bacillales</taxon>
        <taxon>Sporolactobacillaceae</taxon>
        <taxon>Pullulanibacillus</taxon>
    </lineage>
</organism>
<comment type="caution">
    <text evidence="1">The sequence shown here is derived from an EMBL/GenBank/DDBJ whole genome shotgun (WGS) entry which is preliminary data.</text>
</comment>
<name>A0A8J2ZXZ3_9BACL</name>
<evidence type="ECO:0000313" key="1">
    <source>
        <dbReference type="EMBL" id="GGH85277.1"/>
    </source>
</evidence>
<evidence type="ECO:0000313" key="2">
    <source>
        <dbReference type="Proteomes" id="UP000656813"/>
    </source>
</evidence>
<dbReference type="Pfam" id="PF10730">
    <property type="entry name" value="DUF2521"/>
    <property type="match status" value="1"/>
</dbReference>
<keyword evidence="2" id="KW-1185">Reference proteome</keyword>
<dbReference type="AlphaFoldDB" id="A0A8J2ZXZ3"/>
<gene>
    <name evidence="1" type="ORF">GCM10007096_30290</name>
</gene>
<dbReference type="Proteomes" id="UP000656813">
    <property type="component" value="Unassembled WGS sequence"/>
</dbReference>
<proteinExistence type="predicted"/>
<evidence type="ECO:0008006" key="3">
    <source>
        <dbReference type="Google" id="ProtNLM"/>
    </source>
</evidence>
<reference evidence="1" key="1">
    <citation type="journal article" date="2014" name="Int. J. Syst. Evol. Microbiol.">
        <title>Complete genome sequence of Corynebacterium casei LMG S-19264T (=DSM 44701T), isolated from a smear-ripened cheese.</title>
        <authorList>
            <consortium name="US DOE Joint Genome Institute (JGI-PGF)"/>
            <person name="Walter F."/>
            <person name="Albersmeier A."/>
            <person name="Kalinowski J."/>
            <person name="Ruckert C."/>
        </authorList>
    </citation>
    <scope>NUCLEOTIDE SEQUENCE</scope>
    <source>
        <strain evidence="1">CGMCC 1.12777</strain>
    </source>
</reference>
<dbReference type="EMBL" id="BMFV01000026">
    <property type="protein sequence ID" value="GGH85277.1"/>
    <property type="molecule type" value="Genomic_DNA"/>
</dbReference>
<dbReference type="RefSeq" id="WP_188498226.1">
    <property type="nucleotide sequence ID" value="NZ_BMFV01000026.1"/>
</dbReference>
<dbReference type="InterPro" id="IPR019667">
    <property type="entry name" value="Uncharacterised_YbaK"/>
</dbReference>
<protein>
    <recommendedName>
        <fullName evidence="3">DUF2521 family protein</fullName>
    </recommendedName>
</protein>